<keyword evidence="2" id="KW-1185">Reference proteome</keyword>
<evidence type="ECO:0000313" key="2">
    <source>
        <dbReference type="Proteomes" id="UP000775872"/>
    </source>
</evidence>
<name>A0A9N9YZM8_9HYPO</name>
<evidence type="ECO:0000313" key="1">
    <source>
        <dbReference type="EMBL" id="CAH0046368.1"/>
    </source>
</evidence>
<dbReference type="EMBL" id="CABFOC020000014">
    <property type="protein sequence ID" value="CAH0046368.1"/>
    <property type="molecule type" value="Genomic_DNA"/>
</dbReference>
<proteinExistence type="predicted"/>
<dbReference type="AlphaFoldDB" id="A0A9N9YZM8"/>
<comment type="caution">
    <text evidence="1">The sequence shown here is derived from an EMBL/GenBank/DDBJ whole genome shotgun (WGS) entry which is preliminary data.</text>
</comment>
<reference evidence="2" key="1">
    <citation type="submission" date="2019-06" db="EMBL/GenBank/DDBJ databases">
        <authorList>
            <person name="Broberg M."/>
        </authorList>
    </citation>
    <scope>NUCLEOTIDE SEQUENCE [LARGE SCALE GENOMIC DNA]</scope>
</reference>
<gene>
    <name evidence="1" type="ORF">CSOL1703_00012102</name>
</gene>
<protein>
    <submittedName>
        <fullName evidence="1">Uncharacterized protein</fullName>
    </submittedName>
</protein>
<sequence>MGLEDGQSKDQSMYQSKNLFPKLPSNVYLRVTSLHTAKSLAIIQDITPASHFQKYSNSIIDHIIGQAGA</sequence>
<organism evidence="1 2">
    <name type="scientific">Clonostachys solani</name>
    <dbReference type="NCBI Taxonomy" id="160281"/>
    <lineage>
        <taxon>Eukaryota</taxon>
        <taxon>Fungi</taxon>
        <taxon>Dikarya</taxon>
        <taxon>Ascomycota</taxon>
        <taxon>Pezizomycotina</taxon>
        <taxon>Sordariomycetes</taxon>
        <taxon>Hypocreomycetidae</taxon>
        <taxon>Hypocreales</taxon>
        <taxon>Bionectriaceae</taxon>
        <taxon>Clonostachys</taxon>
    </lineage>
</organism>
<dbReference type="Proteomes" id="UP000775872">
    <property type="component" value="Unassembled WGS sequence"/>
</dbReference>
<reference evidence="1 2" key="2">
    <citation type="submission" date="2021-10" db="EMBL/GenBank/DDBJ databases">
        <authorList>
            <person name="Piombo E."/>
        </authorList>
    </citation>
    <scope>NUCLEOTIDE SEQUENCE [LARGE SCALE GENOMIC DNA]</scope>
</reference>
<accession>A0A9N9YZM8</accession>